<dbReference type="EMBL" id="ML978067">
    <property type="protein sequence ID" value="KAF2019446.1"/>
    <property type="molecule type" value="Genomic_DNA"/>
</dbReference>
<dbReference type="GeneID" id="54283144"/>
<dbReference type="Proteomes" id="UP000799778">
    <property type="component" value="Unassembled WGS sequence"/>
</dbReference>
<dbReference type="AlphaFoldDB" id="A0A6A5Y2I5"/>
<dbReference type="RefSeq" id="XP_033387785.1">
    <property type="nucleotide sequence ID" value="XM_033525747.1"/>
</dbReference>
<gene>
    <name evidence="1" type="ORF">BU24DRAFT_406115</name>
</gene>
<keyword evidence="2" id="KW-1185">Reference proteome</keyword>
<protein>
    <recommendedName>
        <fullName evidence="3">Sequence orphan</fullName>
    </recommendedName>
</protein>
<evidence type="ECO:0000313" key="1">
    <source>
        <dbReference type="EMBL" id="KAF2019446.1"/>
    </source>
</evidence>
<dbReference type="GO" id="GO:0005739">
    <property type="term" value="C:mitochondrion"/>
    <property type="evidence" value="ECO:0007669"/>
    <property type="project" value="TreeGrafter"/>
</dbReference>
<proteinExistence type="predicted"/>
<dbReference type="PANTHER" id="PTHR37845:SF1">
    <property type="entry name" value="SEQUENCE ORPHAN"/>
    <property type="match status" value="1"/>
</dbReference>
<sequence>MQQEVIQEPFAGWKNIKLPALIGADLISAGLSATLIAPVVTAIDRAVVENAASSKNPLLPTLKRHLACTFRHPKAFFQAKPFFIVWTLYAATYVTANVAETTTSTLMKHVDDMVNRSIIFVSTCVVNVPLGVWKDVRFVQIYGGSAPTKPASPSIAAKAATATVKAAAATSSIKPPVVKPGRVPKIVGATFLFRDALTIFGSFTLAPILSESVPTSVASDPRIKEAISQLGVPVLTQLVATPFHLLGLDLYRCSQSQLSDRISRIRSNLGPVTLLRCCRIIPAFGVGCIVNINLRAALHEKFGSE</sequence>
<dbReference type="InterPro" id="IPR038781">
    <property type="entry name" value="C365.16-ike"/>
</dbReference>
<dbReference type="OrthoDB" id="275936at2759"/>
<reference evidence="1" key="1">
    <citation type="journal article" date="2020" name="Stud. Mycol.">
        <title>101 Dothideomycetes genomes: a test case for predicting lifestyles and emergence of pathogens.</title>
        <authorList>
            <person name="Haridas S."/>
            <person name="Albert R."/>
            <person name="Binder M."/>
            <person name="Bloem J."/>
            <person name="Labutti K."/>
            <person name="Salamov A."/>
            <person name="Andreopoulos B."/>
            <person name="Baker S."/>
            <person name="Barry K."/>
            <person name="Bills G."/>
            <person name="Bluhm B."/>
            <person name="Cannon C."/>
            <person name="Castanera R."/>
            <person name="Culley D."/>
            <person name="Daum C."/>
            <person name="Ezra D."/>
            <person name="Gonzalez J."/>
            <person name="Henrissat B."/>
            <person name="Kuo A."/>
            <person name="Liang C."/>
            <person name="Lipzen A."/>
            <person name="Lutzoni F."/>
            <person name="Magnuson J."/>
            <person name="Mondo S."/>
            <person name="Nolan M."/>
            <person name="Ohm R."/>
            <person name="Pangilinan J."/>
            <person name="Park H.-J."/>
            <person name="Ramirez L."/>
            <person name="Alfaro M."/>
            <person name="Sun H."/>
            <person name="Tritt A."/>
            <person name="Yoshinaga Y."/>
            <person name="Zwiers L.-H."/>
            <person name="Turgeon B."/>
            <person name="Goodwin S."/>
            <person name="Spatafora J."/>
            <person name="Crous P."/>
            <person name="Grigoriev I."/>
        </authorList>
    </citation>
    <scope>NUCLEOTIDE SEQUENCE</scope>
    <source>
        <strain evidence="1">CBS 175.79</strain>
    </source>
</reference>
<name>A0A6A5Y2I5_9PLEO</name>
<evidence type="ECO:0000313" key="2">
    <source>
        <dbReference type="Proteomes" id="UP000799778"/>
    </source>
</evidence>
<accession>A0A6A5Y2I5</accession>
<evidence type="ECO:0008006" key="3">
    <source>
        <dbReference type="Google" id="ProtNLM"/>
    </source>
</evidence>
<organism evidence="1 2">
    <name type="scientific">Aaosphaeria arxii CBS 175.79</name>
    <dbReference type="NCBI Taxonomy" id="1450172"/>
    <lineage>
        <taxon>Eukaryota</taxon>
        <taxon>Fungi</taxon>
        <taxon>Dikarya</taxon>
        <taxon>Ascomycota</taxon>
        <taxon>Pezizomycotina</taxon>
        <taxon>Dothideomycetes</taxon>
        <taxon>Pleosporomycetidae</taxon>
        <taxon>Pleosporales</taxon>
        <taxon>Pleosporales incertae sedis</taxon>
        <taxon>Aaosphaeria</taxon>
    </lineage>
</organism>
<dbReference type="PANTHER" id="PTHR37845">
    <property type="entry name" value="SEQUENCE ORPHAN"/>
    <property type="match status" value="1"/>
</dbReference>